<organism evidence="1 2">
    <name type="scientific">Striga asiatica</name>
    <name type="common">Asiatic witchweed</name>
    <name type="synonym">Buchnera asiatica</name>
    <dbReference type="NCBI Taxonomy" id="4170"/>
    <lineage>
        <taxon>Eukaryota</taxon>
        <taxon>Viridiplantae</taxon>
        <taxon>Streptophyta</taxon>
        <taxon>Embryophyta</taxon>
        <taxon>Tracheophyta</taxon>
        <taxon>Spermatophyta</taxon>
        <taxon>Magnoliopsida</taxon>
        <taxon>eudicotyledons</taxon>
        <taxon>Gunneridae</taxon>
        <taxon>Pentapetalae</taxon>
        <taxon>asterids</taxon>
        <taxon>lamiids</taxon>
        <taxon>Lamiales</taxon>
        <taxon>Orobanchaceae</taxon>
        <taxon>Buchnereae</taxon>
        <taxon>Striga</taxon>
    </lineage>
</organism>
<gene>
    <name evidence="1" type="ORF">STAS_24844</name>
</gene>
<comment type="caution">
    <text evidence="1">The sequence shown here is derived from an EMBL/GenBank/DDBJ whole genome shotgun (WGS) entry which is preliminary data.</text>
</comment>
<accession>A0A5A7QUY3</accession>
<evidence type="ECO:0000313" key="1">
    <source>
        <dbReference type="EMBL" id="GER47711.1"/>
    </source>
</evidence>
<sequence>MGLESCNSKDYSFFLLTSVPFLKLRNNGLCIRRAENPLSPASVYSPVLGLVPHRAKGFGFLNYIDPCFSDKVEERLAQRSCLSERGCLELLDPLYKGSLFCSSGWAKDQFQGLRISKESTHGCMERRSFCQCFDEDDRHRYQRSYELTELILTSMVLDVESQSGGKRKVQ</sequence>
<proteinExistence type="predicted"/>
<dbReference type="Proteomes" id="UP000325081">
    <property type="component" value="Unassembled WGS sequence"/>
</dbReference>
<feature type="non-terminal residue" evidence="1">
    <location>
        <position position="170"/>
    </location>
</feature>
<name>A0A5A7QUY3_STRAF</name>
<dbReference type="EMBL" id="BKCP01008037">
    <property type="protein sequence ID" value="GER47711.1"/>
    <property type="molecule type" value="Genomic_DNA"/>
</dbReference>
<keyword evidence="2" id="KW-1185">Reference proteome</keyword>
<evidence type="ECO:0000313" key="2">
    <source>
        <dbReference type="Proteomes" id="UP000325081"/>
    </source>
</evidence>
<protein>
    <submittedName>
        <fullName evidence="1">RNA-binding (RRM/RBD/RNP motifs) family protein</fullName>
    </submittedName>
</protein>
<dbReference type="AlphaFoldDB" id="A0A5A7QUY3"/>
<reference evidence="2" key="1">
    <citation type="journal article" date="2019" name="Curr. Biol.">
        <title>Genome Sequence of Striga asiatica Provides Insight into the Evolution of Plant Parasitism.</title>
        <authorList>
            <person name="Yoshida S."/>
            <person name="Kim S."/>
            <person name="Wafula E.K."/>
            <person name="Tanskanen J."/>
            <person name="Kim Y.M."/>
            <person name="Honaas L."/>
            <person name="Yang Z."/>
            <person name="Spallek T."/>
            <person name="Conn C.E."/>
            <person name="Ichihashi Y."/>
            <person name="Cheong K."/>
            <person name="Cui S."/>
            <person name="Der J.P."/>
            <person name="Gundlach H."/>
            <person name="Jiao Y."/>
            <person name="Hori C."/>
            <person name="Ishida J.K."/>
            <person name="Kasahara H."/>
            <person name="Kiba T."/>
            <person name="Kim M.S."/>
            <person name="Koo N."/>
            <person name="Laohavisit A."/>
            <person name="Lee Y.H."/>
            <person name="Lumba S."/>
            <person name="McCourt P."/>
            <person name="Mortimer J.C."/>
            <person name="Mutuku J.M."/>
            <person name="Nomura T."/>
            <person name="Sasaki-Sekimoto Y."/>
            <person name="Seto Y."/>
            <person name="Wang Y."/>
            <person name="Wakatake T."/>
            <person name="Sakakibara H."/>
            <person name="Demura T."/>
            <person name="Yamaguchi S."/>
            <person name="Yoneyama K."/>
            <person name="Manabe R.I."/>
            <person name="Nelson D.C."/>
            <person name="Schulman A.H."/>
            <person name="Timko M.P."/>
            <person name="dePamphilis C.W."/>
            <person name="Choi D."/>
            <person name="Shirasu K."/>
        </authorList>
    </citation>
    <scope>NUCLEOTIDE SEQUENCE [LARGE SCALE GENOMIC DNA]</scope>
    <source>
        <strain evidence="2">cv. UVA1</strain>
    </source>
</reference>